<reference evidence="3" key="1">
    <citation type="submission" date="2023-03" db="EMBL/GenBank/DDBJ databases">
        <authorList>
            <person name="Julca I."/>
        </authorList>
    </citation>
    <scope>NUCLEOTIDE SEQUENCE</scope>
</reference>
<dbReference type="PANTHER" id="PTHR23054">
    <property type="entry name" value="TERNARY COMPLEX FACTOR MIP1, LEUCINE-ZIPPER-RELATED"/>
    <property type="match status" value="1"/>
</dbReference>
<evidence type="ECO:0000313" key="3">
    <source>
        <dbReference type="EMBL" id="CAI9104445.1"/>
    </source>
</evidence>
<name>A0AAV1DBN4_OLDCO</name>
<dbReference type="Pfam" id="PF04784">
    <property type="entry name" value="DUF547"/>
    <property type="match status" value="1"/>
</dbReference>
<dbReference type="InterPro" id="IPR006869">
    <property type="entry name" value="DUF547"/>
</dbReference>
<evidence type="ECO:0000259" key="2">
    <source>
        <dbReference type="Pfam" id="PF14389"/>
    </source>
</evidence>
<organism evidence="3 4">
    <name type="scientific">Oldenlandia corymbosa var. corymbosa</name>
    <dbReference type="NCBI Taxonomy" id="529605"/>
    <lineage>
        <taxon>Eukaryota</taxon>
        <taxon>Viridiplantae</taxon>
        <taxon>Streptophyta</taxon>
        <taxon>Embryophyta</taxon>
        <taxon>Tracheophyta</taxon>
        <taxon>Spermatophyta</taxon>
        <taxon>Magnoliopsida</taxon>
        <taxon>eudicotyledons</taxon>
        <taxon>Gunneridae</taxon>
        <taxon>Pentapetalae</taxon>
        <taxon>asterids</taxon>
        <taxon>lamiids</taxon>
        <taxon>Gentianales</taxon>
        <taxon>Rubiaceae</taxon>
        <taxon>Rubioideae</taxon>
        <taxon>Spermacoceae</taxon>
        <taxon>Hedyotis-Oldenlandia complex</taxon>
        <taxon>Oldenlandia</taxon>
    </lineage>
</organism>
<sequence length="612" mass="69696">MELSNSLHKRSKSAAHSDYHHIFEEDKFCSFFNASYAAEQDMGKKMKNSVEPKKRHLTDTMLQISLKEEILELQQQLGNQFAMRQALEKAICSKPLKLDAISEESVSQSAKDLIEDIAVLELEIAYLEKYLLSMYRKTFAKRLSSPPIVNDKSNLDPTSEKQAFLANPEDTIMQERTINAGHLALSRDSVDSQQKRCDDILGSQVLIDSSIHRSHSSLSHRSAVAARNSPSQGPLAVAEAVESYHSLPLSMLERAQGSGNVGLAGQLGTHVQDHVWETPNRISEEMVKFISAILYQLADPPLENSGFLSSPLSFSPSRSSPLNQHYSWNQQCSDGSVFNSWLDSPLHVESTKEFSFPYPRLAEVKGICRDQQSLNRVEDKMQKFRSLVSTLEFVDPRKMKLEEKLAFWINVHNALVIHAYLVYGIPRGNIKRISLLLKAAYNIGGHNISVEMIQSSILGCRLPRPGQWLQSLFFPRTKSRARDTWKAYATGHQEPRLHFGLCSGSYSDPVLRLYTAKRVFQELEVAKEEYIQTNFRIQKDLKLLLPKKVDSFVKESEMTPSGLMELMEHCLPSFLRENFQQQPQQQGKFWKKIVWVPNNFAFRYLIADELVK</sequence>
<gene>
    <name evidence="3" type="ORF">OLC1_LOCUS13375</name>
</gene>
<feature type="domain" description="DUF547" evidence="1">
    <location>
        <begin position="397"/>
        <end position="531"/>
    </location>
</feature>
<protein>
    <submittedName>
        <fullName evidence="3">OLC1v1003115C2</fullName>
    </submittedName>
</protein>
<evidence type="ECO:0000313" key="4">
    <source>
        <dbReference type="Proteomes" id="UP001161247"/>
    </source>
</evidence>
<dbReference type="AlphaFoldDB" id="A0AAV1DBN4"/>
<dbReference type="Proteomes" id="UP001161247">
    <property type="component" value="Chromosome 4"/>
</dbReference>
<proteinExistence type="predicted"/>
<dbReference type="PANTHER" id="PTHR23054:SF20">
    <property type="entry name" value="DUF547 DOMAIN-CONTAINING PROTEIN"/>
    <property type="match status" value="1"/>
</dbReference>
<evidence type="ECO:0000259" key="1">
    <source>
        <dbReference type="Pfam" id="PF04784"/>
    </source>
</evidence>
<dbReference type="EMBL" id="OX459121">
    <property type="protein sequence ID" value="CAI9104445.1"/>
    <property type="molecule type" value="Genomic_DNA"/>
</dbReference>
<keyword evidence="4" id="KW-1185">Reference proteome</keyword>
<feature type="domain" description="Ternary complex factor MIP1 leucine-zipper" evidence="2">
    <location>
        <begin position="63"/>
        <end position="140"/>
    </location>
</feature>
<dbReference type="Pfam" id="PF14389">
    <property type="entry name" value="Lzipper-MIP1"/>
    <property type="match status" value="1"/>
</dbReference>
<dbReference type="InterPro" id="IPR025757">
    <property type="entry name" value="MIP1_Leuzipper"/>
</dbReference>
<accession>A0AAV1DBN4</accession>